<evidence type="ECO:0000256" key="2">
    <source>
        <dbReference type="ARBA" id="ARBA00023108"/>
    </source>
</evidence>
<dbReference type="FunFam" id="3.15.10.30:FF:000001">
    <property type="entry name" value="Takeout-like protein 1"/>
    <property type="match status" value="1"/>
</dbReference>
<evidence type="ECO:0000313" key="4">
    <source>
        <dbReference type="EMBL" id="CAG6559402.1"/>
    </source>
</evidence>
<proteinExistence type="inferred from homology"/>
<dbReference type="AlphaFoldDB" id="A0A8D8NBQ1"/>
<keyword evidence="2" id="KW-0090">Biological rhythms</keyword>
<organism evidence="4">
    <name type="scientific">Culex pipiens</name>
    <name type="common">House mosquito</name>
    <dbReference type="NCBI Taxonomy" id="7175"/>
    <lineage>
        <taxon>Eukaryota</taxon>
        <taxon>Metazoa</taxon>
        <taxon>Ecdysozoa</taxon>
        <taxon>Arthropoda</taxon>
        <taxon>Hexapoda</taxon>
        <taxon>Insecta</taxon>
        <taxon>Pterygota</taxon>
        <taxon>Neoptera</taxon>
        <taxon>Endopterygota</taxon>
        <taxon>Diptera</taxon>
        <taxon>Nematocera</taxon>
        <taxon>Culicoidea</taxon>
        <taxon>Culicidae</taxon>
        <taxon>Culicinae</taxon>
        <taxon>Culicini</taxon>
        <taxon>Culex</taxon>
        <taxon>Culex</taxon>
    </lineage>
</organism>
<reference evidence="4" key="1">
    <citation type="submission" date="2021-05" db="EMBL/GenBank/DDBJ databases">
        <authorList>
            <person name="Alioto T."/>
            <person name="Alioto T."/>
            <person name="Gomez Garrido J."/>
        </authorList>
    </citation>
    <scope>NUCLEOTIDE SEQUENCE</scope>
</reference>
<dbReference type="GO" id="GO:0007623">
    <property type="term" value="P:circadian rhythm"/>
    <property type="evidence" value="ECO:0007669"/>
    <property type="project" value="UniProtKB-ARBA"/>
</dbReference>
<dbReference type="SMART" id="SM00700">
    <property type="entry name" value="JHBP"/>
    <property type="match status" value="1"/>
</dbReference>
<name>A0A8D8NBQ1_CULPI</name>
<accession>A0A8D8NBQ1</accession>
<dbReference type="EMBL" id="HBUE01261652">
    <property type="protein sequence ID" value="CAG6559402.1"/>
    <property type="molecule type" value="Transcribed_RNA"/>
</dbReference>
<dbReference type="PANTHER" id="PTHR11008:SF33">
    <property type="entry name" value="PROTEIN TAKEOUT"/>
    <property type="match status" value="1"/>
</dbReference>
<dbReference type="PANTHER" id="PTHR11008">
    <property type="entry name" value="PROTEIN TAKEOUT-LIKE PROTEIN"/>
    <property type="match status" value="1"/>
</dbReference>
<dbReference type="Pfam" id="PF06585">
    <property type="entry name" value="JHBP"/>
    <property type="match status" value="1"/>
</dbReference>
<dbReference type="EMBL" id="HBUE01261653">
    <property type="protein sequence ID" value="CAG6559403.1"/>
    <property type="molecule type" value="Transcribed_RNA"/>
</dbReference>
<keyword evidence="1" id="KW-0732">Signal</keyword>
<dbReference type="Gene3D" id="3.15.10.30">
    <property type="entry name" value="Haemolymph juvenile hormone binding protein"/>
    <property type="match status" value="1"/>
</dbReference>
<dbReference type="InterPro" id="IPR010562">
    <property type="entry name" value="Haemolymph_juvenile_hormone-bd"/>
</dbReference>
<dbReference type="GO" id="GO:0005615">
    <property type="term" value="C:extracellular space"/>
    <property type="evidence" value="ECO:0007669"/>
    <property type="project" value="TreeGrafter"/>
</dbReference>
<sequence>MIATSAVRQQSSAVMTCQAKSSTHTSLMAALRRAALVLAAVLLLEIIDTVQAKEIAIRNKDFPQLKEKPDWLRVCRRDNPNENQCFKKMFEETFPYIANGIPEIGVQPFDPLRIESVQVSRGSGGLMLSGGFKKLNVKGPSNTTVKRASLDFKTNQLSFDLEIPKLKIDAAYNLKGNVLLLPLVGDGDVTMVLKDVKTSVSTKFGVRPLPEDAIYIEEMKVTFLVGGMRIHLDNLFQGNQVLGASLNLFLNQNANEVISELRADLEHGLAEIFTGLWNELFNKLPLKLWLA</sequence>
<evidence type="ECO:0000256" key="3">
    <source>
        <dbReference type="ARBA" id="ARBA00060902"/>
    </source>
</evidence>
<protein>
    <submittedName>
        <fullName evidence="4">Protein takeout</fullName>
    </submittedName>
</protein>
<dbReference type="InterPro" id="IPR038606">
    <property type="entry name" value="To_sf"/>
</dbReference>
<evidence type="ECO:0000256" key="1">
    <source>
        <dbReference type="ARBA" id="ARBA00022729"/>
    </source>
</evidence>
<comment type="similarity">
    <text evidence="3">Belongs to the TO family.</text>
</comment>